<sequence>MLHFIRHLAYLQTIQPLSQTSTDPQNISTFERNIRCCNLKLTLTPAYQSS</sequence>
<dbReference type="InParanoid" id="A0A167NBK4"/>
<organism evidence="1 2">
    <name type="scientific">Phycomyces blakesleeanus (strain ATCC 8743b / DSM 1359 / FGSC 10004 / NBRC 33097 / NRRL 1555)</name>
    <dbReference type="NCBI Taxonomy" id="763407"/>
    <lineage>
        <taxon>Eukaryota</taxon>
        <taxon>Fungi</taxon>
        <taxon>Fungi incertae sedis</taxon>
        <taxon>Mucoromycota</taxon>
        <taxon>Mucoromycotina</taxon>
        <taxon>Mucoromycetes</taxon>
        <taxon>Mucorales</taxon>
        <taxon>Phycomycetaceae</taxon>
        <taxon>Phycomyces</taxon>
    </lineage>
</organism>
<dbReference type="GeneID" id="28991991"/>
<evidence type="ECO:0000313" key="2">
    <source>
        <dbReference type="Proteomes" id="UP000077315"/>
    </source>
</evidence>
<evidence type="ECO:0000313" key="1">
    <source>
        <dbReference type="EMBL" id="OAD75609.1"/>
    </source>
</evidence>
<protein>
    <submittedName>
        <fullName evidence="1">Uncharacterized protein</fullName>
    </submittedName>
</protein>
<dbReference type="RefSeq" id="XP_018293649.1">
    <property type="nucleotide sequence ID" value="XM_018431085.1"/>
</dbReference>
<name>A0A167NBK4_PHYB8</name>
<accession>A0A167NBK4</accession>
<gene>
    <name evidence="1" type="ORF">PHYBLDRAFT_143852</name>
</gene>
<proteinExistence type="predicted"/>
<dbReference type="Proteomes" id="UP000077315">
    <property type="component" value="Unassembled WGS sequence"/>
</dbReference>
<dbReference type="EMBL" id="KV440977">
    <property type="protein sequence ID" value="OAD75609.1"/>
    <property type="molecule type" value="Genomic_DNA"/>
</dbReference>
<dbReference type="AlphaFoldDB" id="A0A167NBK4"/>
<reference evidence="2" key="1">
    <citation type="submission" date="2015-06" db="EMBL/GenBank/DDBJ databases">
        <title>Expansion of signal transduction pathways in fungi by whole-genome duplication.</title>
        <authorList>
            <consortium name="DOE Joint Genome Institute"/>
            <person name="Corrochano L.M."/>
            <person name="Kuo A."/>
            <person name="Marcet-Houben M."/>
            <person name="Polaino S."/>
            <person name="Salamov A."/>
            <person name="Villalobos J.M."/>
            <person name="Alvarez M.I."/>
            <person name="Avalos J."/>
            <person name="Benito E.P."/>
            <person name="Benoit I."/>
            <person name="Burger G."/>
            <person name="Camino L.P."/>
            <person name="Canovas D."/>
            <person name="Cerda-Olmedo E."/>
            <person name="Cheng J.-F."/>
            <person name="Dominguez A."/>
            <person name="Elias M."/>
            <person name="Eslava A.P."/>
            <person name="Glaser F."/>
            <person name="Grimwood J."/>
            <person name="Gutierrez G."/>
            <person name="Heitman J."/>
            <person name="Henrissat B."/>
            <person name="Iturriaga E.A."/>
            <person name="Lang B.F."/>
            <person name="Lavin J.L."/>
            <person name="Lee S."/>
            <person name="Li W."/>
            <person name="Lindquist E."/>
            <person name="Lopez-Garcia S."/>
            <person name="Luque E.M."/>
            <person name="Marcos A.T."/>
            <person name="Martin J."/>
            <person name="McCluskey K."/>
            <person name="Medina H.R."/>
            <person name="Miralles-Duran A."/>
            <person name="Miyazaki A."/>
            <person name="Munoz-Torres E."/>
            <person name="Oguiza J.A."/>
            <person name="Ohm R."/>
            <person name="Olmedo M."/>
            <person name="Orejas M."/>
            <person name="Ortiz-Castellanos L."/>
            <person name="Pisabarro A.G."/>
            <person name="Rodriguez-Romero J."/>
            <person name="Ruiz-Herrera J."/>
            <person name="Ruiz-Vazquez R."/>
            <person name="Sanz C."/>
            <person name="Schackwitz W."/>
            <person name="Schmutz J."/>
            <person name="Shahriari M."/>
            <person name="Shelest E."/>
            <person name="Silva-Franco F."/>
            <person name="Soanes D."/>
            <person name="Syed K."/>
            <person name="Tagua V.G."/>
            <person name="Talbot N.J."/>
            <person name="Thon M."/>
            <person name="De vries R.P."/>
            <person name="Wiebenga A."/>
            <person name="Yadav J.S."/>
            <person name="Braun E.L."/>
            <person name="Baker S."/>
            <person name="Garre V."/>
            <person name="Horwitz B."/>
            <person name="Torres-Martinez S."/>
            <person name="Idnurm A."/>
            <person name="Herrera-Estrella A."/>
            <person name="Gabaldon T."/>
            <person name="Grigoriev I.V."/>
        </authorList>
    </citation>
    <scope>NUCLEOTIDE SEQUENCE [LARGE SCALE GENOMIC DNA]</scope>
    <source>
        <strain evidence="2">NRRL 1555(-)</strain>
    </source>
</reference>
<dbReference type="VEuPathDB" id="FungiDB:PHYBLDRAFT_143852"/>
<keyword evidence="2" id="KW-1185">Reference proteome</keyword>